<name>A0A4Y9R378_9MICO</name>
<dbReference type="AlphaFoldDB" id="A0A4Y9R378"/>
<sequence>MSDTQQATSETGAPIAASSSVGSRSLDETTALPTFDSESSAASAPAEVVAVPAASVGASKPGKKPFSWFQDQPMRLTLVVIIGVVALFFAFGLLIIFSPSSAAVSALAVIATPVASMVAAYYGITLSMQQVRDERLERAAAVQRAEEAETAAQEADVWAAQMESGLRVAKVKLDAAGVRTDDVEKAAGVDPEFF</sequence>
<gene>
    <name evidence="3" type="ORF">E4M00_06150</name>
</gene>
<evidence type="ECO:0000256" key="1">
    <source>
        <dbReference type="SAM" id="MobiDB-lite"/>
    </source>
</evidence>
<dbReference type="RefSeq" id="WP_135119558.1">
    <property type="nucleotide sequence ID" value="NZ_SPQZ01000002.1"/>
</dbReference>
<feature type="transmembrane region" description="Helical" evidence="2">
    <location>
        <begin position="76"/>
        <end position="97"/>
    </location>
</feature>
<keyword evidence="2" id="KW-1133">Transmembrane helix</keyword>
<dbReference type="EMBL" id="SPQZ01000002">
    <property type="protein sequence ID" value="TFV99074.1"/>
    <property type="molecule type" value="Genomic_DNA"/>
</dbReference>
<keyword evidence="4" id="KW-1185">Reference proteome</keyword>
<evidence type="ECO:0000313" key="4">
    <source>
        <dbReference type="Proteomes" id="UP000298127"/>
    </source>
</evidence>
<protein>
    <submittedName>
        <fullName evidence="3">Uncharacterized protein</fullName>
    </submittedName>
</protein>
<keyword evidence="2" id="KW-0812">Transmembrane</keyword>
<feature type="transmembrane region" description="Helical" evidence="2">
    <location>
        <begin position="103"/>
        <end position="124"/>
    </location>
</feature>
<comment type="caution">
    <text evidence="3">The sequence shown here is derived from an EMBL/GenBank/DDBJ whole genome shotgun (WGS) entry which is preliminary data.</text>
</comment>
<feature type="compositionally biased region" description="Polar residues" evidence="1">
    <location>
        <begin position="1"/>
        <end position="23"/>
    </location>
</feature>
<reference evidence="3 4" key="1">
    <citation type="journal article" date="2018" name="J. Microbiol.">
        <title>Leifsonia flava sp. nov., a novel actinobacterium isolated from the rhizosphere of Aquilegia viridiflora.</title>
        <authorList>
            <person name="Cai Y."/>
            <person name="Tao W.Z."/>
            <person name="Ma Y.J."/>
            <person name="Cheng J."/>
            <person name="Zhang M.Y."/>
            <person name="Zhang Y.X."/>
        </authorList>
    </citation>
    <scope>NUCLEOTIDE SEQUENCE [LARGE SCALE GENOMIC DNA]</scope>
    <source>
        <strain evidence="3 4">SYP-B2174</strain>
    </source>
</reference>
<evidence type="ECO:0000313" key="3">
    <source>
        <dbReference type="EMBL" id="TFV99074.1"/>
    </source>
</evidence>
<keyword evidence="2" id="KW-0472">Membrane</keyword>
<dbReference type="Proteomes" id="UP000298127">
    <property type="component" value="Unassembled WGS sequence"/>
</dbReference>
<accession>A0A4Y9R378</accession>
<proteinExistence type="predicted"/>
<feature type="region of interest" description="Disordered" evidence="1">
    <location>
        <begin position="1"/>
        <end position="27"/>
    </location>
</feature>
<evidence type="ECO:0000256" key="2">
    <source>
        <dbReference type="SAM" id="Phobius"/>
    </source>
</evidence>
<organism evidence="3 4">
    <name type="scientific">Orlajensenia leifsoniae</name>
    <dbReference type="NCBI Taxonomy" id="2561933"/>
    <lineage>
        <taxon>Bacteria</taxon>
        <taxon>Bacillati</taxon>
        <taxon>Actinomycetota</taxon>
        <taxon>Actinomycetes</taxon>
        <taxon>Micrococcales</taxon>
        <taxon>Microbacteriaceae</taxon>
        <taxon>Orlajensenia</taxon>
    </lineage>
</organism>